<evidence type="ECO:0000256" key="3">
    <source>
        <dbReference type="ARBA" id="ARBA00022475"/>
    </source>
</evidence>
<dbReference type="InterPro" id="IPR009830">
    <property type="entry name" value="LppX/LprAFG"/>
</dbReference>
<dbReference type="SUPFAM" id="SSF89392">
    <property type="entry name" value="Prokaryotic lipoproteins and lipoprotein localization factors"/>
    <property type="match status" value="1"/>
</dbReference>
<dbReference type="Proteomes" id="UP001595816">
    <property type="component" value="Unassembled WGS sequence"/>
</dbReference>
<protein>
    <submittedName>
        <fullName evidence="5">LppX_LprAFG lipoprotein</fullName>
    </submittedName>
</protein>
<keyword evidence="3" id="KW-0472">Membrane</keyword>
<proteinExistence type="inferred from homology"/>
<dbReference type="CDD" id="cd16334">
    <property type="entry name" value="LppX-like"/>
    <property type="match status" value="1"/>
</dbReference>
<comment type="similarity">
    <text evidence="2">Belongs to the LppX/LprAFG lipoprotein family.</text>
</comment>
<keyword evidence="3" id="KW-1003">Cell membrane</keyword>
<keyword evidence="5" id="KW-0449">Lipoprotein</keyword>
<dbReference type="Pfam" id="PF07161">
    <property type="entry name" value="LppX_LprAFG"/>
    <property type="match status" value="1"/>
</dbReference>
<dbReference type="PROSITE" id="PS51257">
    <property type="entry name" value="PROKAR_LIPOPROTEIN"/>
    <property type="match status" value="1"/>
</dbReference>
<sequence>MSRTLRAVAALSLLAIVVSGCSKKDDPTPTQSASTLPNGATLLTEAAVAMATVKTAHFTLSVDGDIENLSISKAEGDLTREGNAKGTATLTQSGLKVETEFVIVGQDAYLKGPTGGFTKVPLSFAATVYDPSAILDPTRGVANLLKVAKNPQTTAQEGNAYKVTFEPDATALQAVVPTKVTGITAAVWIDSATKQVTKGQFTVPASGGKPGGTINVTFSNYDAPVTISAP</sequence>
<dbReference type="InterPro" id="IPR029046">
    <property type="entry name" value="LolA/LolB/LppX"/>
</dbReference>
<dbReference type="EMBL" id="JBHSAY010000028">
    <property type="protein sequence ID" value="MFC4135941.1"/>
    <property type="molecule type" value="Genomic_DNA"/>
</dbReference>
<comment type="caution">
    <text evidence="5">The sequence shown here is derived from an EMBL/GenBank/DDBJ whole genome shotgun (WGS) entry which is preliminary data.</text>
</comment>
<keyword evidence="6" id="KW-1185">Reference proteome</keyword>
<feature type="signal peptide" evidence="4">
    <location>
        <begin position="1"/>
        <end position="24"/>
    </location>
</feature>
<gene>
    <name evidence="5" type="ORF">ACFOZ4_35505</name>
</gene>
<evidence type="ECO:0000313" key="6">
    <source>
        <dbReference type="Proteomes" id="UP001595816"/>
    </source>
</evidence>
<evidence type="ECO:0000256" key="1">
    <source>
        <dbReference type="ARBA" id="ARBA00004196"/>
    </source>
</evidence>
<name>A0ABV8LY13_9ACTN</name>
<evidence type="ECO:0000256" key="2">
    <source>
        <dbReference type="ARBA" id="ARBA00009194"/>
    </source>
</evidence>
<organism evidence="5 6">
    <name type="scientific">Hamadaea flava</name>
    <dbReference type="NCBI Taxonomy" id="1742688"/>
    <lineage>
        <taxon>Bacteria</taxon>
        <taxon>Bacillati</taxon>
        <taxon>Actinomycetota</taxon>
        <taxon>Actinomycetes</taxon>
        <taxon>Micromonosporales</taxon>
        <taxon>Micromonosporaceae</taxon>
        <taxon>Hamadaea</taxon>
    </lineage>
</organism>
<evidence type="ECO:0000256" key="4">
    <source>
        <dbReference type="SAM" id="SignalP"/>
    </source>
</evidence>
<dbReference type="RefSeq" id="WP_253762525.1">
    <property type="nucleotide sequence ID" value="NZ_JAMZDZ010000001.1"/>
</dbReference>
<comment type="subcellular location">
    <subcellularLocation>
        <location evidence="1">Cell envelope</location>
    </subcellularLocation>
</comment>
<evidence type="ECO:0000313" key="5">
    <source>
        <dbReference type="EMBL" id="MFC4135941.1"/>
    </source>
</evidence>
<dbReference type="Gene3D" id="2.50.20.20">
    <property type="match status" value="1"/>
</dbReference>
<reference evidence="6" key="1">
    <citation type="journal article" date="2019" name="Int. J. Syst. Evol. Microbiol.">
        <title>The Global Catalogue of Microorganisms (GCM) 10K type strain sequencing project: providing services to taxonomists for standard genome sequencing and annotation.</title>
        <authorList>
            <consortium name="The Broad Institute Genomics Platform"/>
            <consortium name="The Broad Institute Genome Sequencing Center for Infectious Disease"/>
            <person name="Wu L."/>
            <person name="Ma J."/>
        </authorList>
    </citation>
    <scope>NUCLEOTIDE SEQUENCE [LARGE SCALE GENOMIC DNA]</scope>
    <source>
        <strain evidence="6">CGMCC 4.7289</strain>
    </source>
</reference>
<keyword evidence="4" id="KW-0732">Signal</keyword>
<feature type="chain" id="PRO_5046673812" evidence="4">
    <location>
        <begin position="25"/>
        <end position="230"/>
    </location>
</feature>
<accession>A0ABV8LY13</accession>